<comment type="subunit">
    <text evidence="3">Heterodimer of HisH and HisF.</text>
</comment>
<comment type="catalytic activity">
    <reaction evidence="13">
        <text>5-[(5-phospho-1-deoxy-D-ribulos-1-ylimino)methylamino]-1-(5-phospho-beta-D-ribosyl)imidazole-4-carboxamide + L-glutamine = D-erythro-1-(imidazol-4-yl)glycerol 3-phosphate + 5-amino-1-(5-phospho-beta-D-ribosyl)imidazole-4-carboxamide + L-glutamate + H(+)</text>
        <dbReference type="Rhea" id="RHEA:24793"/>
        <dbReference type="ChEBI" id="CHEBI:15378"/>
        <dbReference type="ChEBI" id="CHEBI:29985"/>
        <dbReference type="ChEBI" id="CHEBI:58278"/>
        <dbReference type="ChEBI" id="CHEBI:58359"/>
        <dbReference type="ChEBI" id="CHEBI:58475"/>
        <dbReference type="ChEBI" id="CHEBI:58525"/>
        <dbReference type="EC" id="4.3.2.10"/>
    </reaction>
</comment>
<dbReference type="InterPro" id="IPR004651">
    <property type="entry name" value="HisF"/>
</dbReference>
<evidence type="ECO:0000313" key="16">
    <source>
        <dbReference type="Proteomes" id="UP001230978"/>
    </source>
</evidence>
<evidence type="ECO:0000256" key="1">
    <source>
        <dbReference type="ARBA" id="ARBA00005091"/>
    </source>
</evidence>
<evidence type="ECO:0000256" key="13">
    <source>
        <dbReference type="ARBA" id="ARBA00047838"/>
    </source>
</evidence>
<dbReference type="InterPro" id="IPR011060">
    <property type="entry name" value="RibuloseP-bd_barrel"/>
</dbReference>
<comment type="similarity">
    <text evidence="2 14">Belongs to the HisA/HisF family.</text>
</comment>
<evidence type="ECO:0000256" key="10">
    <source>
        <dbReference type="ARBA" id="ARBA00030264"/>
    </source>
</evidence>
<dbReference type="InterPro" id="IPR050064">
    <property type="entry name" value="IGPS_HisA/HisF"/>
</dbReference>
<dbReference type="CDD" id="cd04731">
    <property type="entry name" value="HisF"/>
    <property type="match status" value="1"/>
</dbReference>
<dbReference type="PANTHER" id="PTHR21235">
    <property type="entry name" value="IMIDAZOLE GLYCEROL PHOSPHATE SYNTHASE SUBUNIT HISF/H IGP SYNTHASE SUBUNIT HISF/H"/>
    <property type="match status" value="1"/>
</dbReference>
<evidence type="ECO:0000256" key="5">
    <source>
        <dbReference type="ARBA" id="ARBA00016318"/>
    </source>
</evidence>
<evidence type="ECO:0000313" key="15">
    <source>
        <dbReference type="EMBL" id="WGV15423.1"/>
    </source>
</evidence>
<proteinExistence type="inferred from homology"/>
<name>A0ABY8Q441_9RHOB</name>
<dbReference type="EMBL" id="CP124535">
    <property type="protein sequence ID" value="WGV15423.1"/>
    <property type="molecule type" value="Genomic_DNA"/>
</dbReference>
<evidence type="ECO:0000256" key="14">
    <source>
        <dbReference type="RuleBase" id="RU003657"/>
    </source>
</evidence>
<reference evidence="15 16" key="1">
    <citation type="submission" date="2023-04" db="EMBL/GenBank/DDBJ databases">
        <title>YMD61, complete Genome.</title>
        <authorList>
            <person name="Zhang J."/>
        </authorList>
    </citation>
    <scope>NUCLEOTIDE SEQUENCE [LARGE SCALE GENOMIC DNA]</scope>
    <source>
        <strain evidence="15 16">YMD61</strain>
    </source>
</reference>
<dbReference type="Pfam" id="PF00977">
    <property type="entry name" value="His_biosynth"/>
    <property type="match status" value="1"/>
</dbReference>
<evidence type="ECO:0000256" key="8">
    <source>
        <dbReference type="ARBA" id="ARBA00023239"/>
    </source>
</evidence>
<evidence type="ECO:0000256" key="3">
    <source>
        <dbReference type="ARBA" id="ARBA00011152"/>
    </source>
</evidence>
<accession>A0ABY8Q441</accession>
<protein>
    <recommendedName>
        <fullName evidence="5">Imidazole glycerol phosphate synthase subunit HisF</fullName>
        <ecNumber evidence="4">4.3.2.10</ecNumber>
    </recommendedName>
    <alternativeName>
        <fullName evidence="10">IGP synthase cyclase subunit</fullName>
    </alternativeName>
    <alternativeName>
        <fullName evidence="11">IGP synthase subunit HisF</fullName>
    </alternativeName>
    <alternativeName>
        <fullName evidence="12">ImGP synthase subunit HisF</fullName>
    </alternativeName>
</protein>
<evidence type="ECO:0000256" key="2">
    <source>
        <dbReference type="ARBA" id="ARBA00009667"/>
    </source>
</evidence>
<dbReference type="SUPFAM" id="SSF51366">
    <property type="entry name" value="Ribulose-phoshate binding barrel"/>
    <property type="match status" value="1"/>
</dbReference>
<evidence type="ECO:0000256" key="6">
    <source>
        <dbReference type="ARBA" id="ARBA00022605"/>
    </source>
</evidence>
<dbReference type="EC" id="4.3.2.10" evidence="4"/>
<dbReference type="RefSeq" id="WP_281464780.1">
    <property type="nucleotide sequence ID" value="NZ_CP124535.1"/>
</dbReference>
<comment type="pathway">
    <text evidence="1">Amino-acid biosynthesis; L-histidine biosynthesis; L-histidine from 5-phospho-alpha-D-ribose 1-diphosphate: step 5/9.</text>
</comment>
<comment type="function">
    <text evidence="9">IGPS catalyzes the conversion of PRFAR and glutamine to IGP, AICAR and glutamate. The HisF subunit catalyzes the cyclization activity that produces IGP and AICAR from PRFAR using the ammonia provided by the HisH subunit.</text>
</comment>
<keyword evidence="16" id="KW-1185">Reference proteome</keyword>
<dbReference type="InterPro" id="IPR013785">
    <property type="entry name" value="Aldolase_TIM"/>
</dbReference>
<evidence type="ECO:0000256" key="9">
    <source>
        <dbReference type="ARBA" id="ARBA00025475"/>
    </source>
</evidence>
<dbReference type="InterPro" id="IPR006062">
    <property type="entry name" value="His_biosynth"/>
</dbReference>
<keyword evidence="7 14" id="KW-0368">Histidine biosynthesis</keyword>
<dbReference type="PANTHER" id="PTHR21235:SF2">
    <property type="entry name" value="IMIDAZOLE GLYCEROL PHOSPHATE SYNTHASE HISHF"/>
    <property type="match status" value="1"/>
</dbReference>
<evidence type="ECO:0000256" key="7">
    <source>
        <dbReference type="ARBA" id="ARBA00023102"/>
    </source>
</evidence>
<gene>
    <name evidence="15" type="ORF">QF092_14300</name>
</gene>
<keyword evidence="6 14" id="KW-0028">Amino-acid biosynthesis</keyword>
<dbReference type="Proteomes" id="UP001230978">
    <property type="component" value="Chromosome"/>
</dbReference>
<organism evidence="15 16">
    <name type="scientific">Fuscovulum ytuae</name>
    <dbReference type="NCBI Taxonomy" id="3042299"/>
    <lineage>
        <taxon>Bacteria</taxon>
        <taxon>Pseudomonadati</taxon>
        <taxon>Pseudomonadota</taxon>
        <taxon>Alphaproteobacteria</taxon>
        <taxon>Rhodobacterales</taxon>
        <taxon>Paracoccaceae</taxon>
        <taxon>Fuscovulum</taxon>
    </lineage>
</organism>
<evidence type="ECO:0000256" key="11">
    <source>
        <dbReference type="ARBA" id="ARBA00031409"/>
    </source>
</evidence>
<dbReference type="Gene3D" id="3.20.20.70">
    <property type="entry name" value="Aldolase class I"/>
    <property type="match status" value="1"/>
</dbReference>
<sequence length="271" mass="29364">MVGRFVSALIVSDRGAQMKRSFRLIPRLDVKMEWLIKGVQMEGWRKVGDPAAYAAEYAVAGADELLFMDVVASLYERNSLHDILRNVASSVFIPMTVGGGIRTVEDVSDMLACGADKVAINTAATRNPDLITEVANRFGSQATVVSIEAVKHSGTWMAMTDNGRNHTGRDAVKWAKEAAEKGAGEIIITSVNQDGLGTGYDIELVKLITEQVRVPVVCGGGLGTTEHLRDLVMQTDASAASIAQALHWKKLQLDDLRSTLEDTGCFVRKLT</sequence>
<keyword evidence="8" id="KW-0456">Lyase</keyword>
<evidence type="ECO:0000256" key="12">
    <source>
        <dbReference type="ARBA" id="ARBA00032401"/>
    </source>
</evidence>
<evidence type="ECO:0000256" key="4">
    <source>
        <dbReference type="ARBA" id="ARBA00012809"/>
    </source>
</evidence>